<dbReference type="EMBL" id="VOAH01000001">
    <property type="protein sequence ID" value="TVP41989.1"/>
    <property type="molecule type" value="Genomic_DNA"/>
</dbReference>
<comment type="caution">
    <text evidence="1">The sequence shown here is derived from an EMBL/GenBank/DDBJ whole genome shotgun (WGS) entry which is preliminary data.</text>
</comment>
<gene>
    <name evidence="1" type="ORF">NARC_10395</name>
</gene>
<dbReference type="Proteomes" id="UP000315289">
    <property type="component" value="Unassembled WGS sequence"/>
</dbReference>
<proteinExistence type="predicted"/>
<organism evidence="1 2">
    <name type="scientific">Candidatus Nitrosocosmicus arcticus</name>
    <dbReference type="NCBI Taxonomy" id="2035267"/>
    <lineage>
        <taxon>Archaea</taxon>
        <taxon>Nitrososphaerota</taxon>
        <taxon>Nitrososphaeria</taxon>
        <taxon>Nitrososphaerales</taxon>
        <taxon>Nitrososphaeraceae</taxon>
        <taxon>Candidatus Nitrosocosmicus</taxon>
    </lineage>
</organism>
<reference evidence="1 2" key="1">
    <citation type="journal article" date="2019" name="Front. Microbiol.">
        <title>Ammonia Oxidation by the Arctic Terrestrial Thaumarchaeote Candidatus Nitrosocosmicus arcticus Is Stimulated by Increasing Temperatures.</title>
        <authorList>
            <person name="Alves R.J.E."/>
            <person name="Kerou M."/>
            <person name="Zappe A."/>
            <person name="Bittner R."/>
            <person name="Abby S.S."/>
            <person name="Schmidt H.A."/>
            <person name="Pfeifer K."/>
            <person name="Schleper C."/>
        </authorList>
    </citation>
    <scope>NUCLEOTIDE SEQUENCE [LARGE SCALE GENOMIC DNA]</scope>
    <source>
        <strain evidence="1 2">Kfb</strain>
    </source>
</reference>
<protein>
    <submittedName>
        <fullName evidence="1">Uncharacterized protein</fullName>
    </submittedName>
</protein>
<keyword evidence="2" id="KW-1185">Reference proteome</keyword>
<name>A0A557SZF7_9ARCH</name>
<accession>A0A557SZF7</accession>
<dbReference type="AlphaFoldDB" id="A0A557SZF7"/>
<sequence length="41" mass="4755">MPRSLRVRIVTTTTTGSGKTRIKKTFISFPIFEKIRKFSSH</sequence>
<evidence type="ECO:0000313" key="1">
    <source>
        <dbReference type="EMBL" id="TVP41989.1"/>
    </source>
</evidence>
<evidence type="ECO:0000313" key="2">
    <source>
        <dbReference type="Proteomes" id="UP000315289"/>
    </source>
</evidence>